<gene>
    <name evidence="1" type="ordered locus">SPAB_04353</name>
</gene>
<dbReference type="AlphaFoldDB" id="A0A6C6Z7Y7"/>
<accession>A0A6C6Z7Y7</accession>
<reference evidence="1 2" key="1">
    <citation type="submission" date="2007-11" db="EMBL/GenBank/DDBJ databases">
        <authorList>
            <consortium name="The Salmonella enterica serovar Paratyphi B Genome Sequencing Project"/>
            <person name="McClelland M."/>
            <person name="Sanderson E.K."/>
            <person name="Porwollik S."/>
            <person name="Spieth J."/>
            <person name="Clifton W.S."/>
            <person name="Fulton R."/>
            <person name="Cordes M."/>
            <person name="Wollam A."/>
            <person name="Shah N."/>
            <person name="Pepin K."/>
            <person name="Bhonagiri V."/>
            <person name="Nash W."/>
            <person name="Johnson M."/>
            <person name="Thiruvilangam P."/>
            <person name="Wilson R."/>
        </authorList>
    </citation>
    <scope>NUCLEOTIDE SEQUENCE [LARGE SCALE GENOMIC DNA]</scope>
    <source>
        <strain evidence="2">ATCC BAA-1250 / SPB7</strain>
    </source>
</reference>
<dbReference type="KEGG" id="spq:SPAB_04353"/>
<protein>
    <submittedName>
        <fullName evidence="1">Uncharacterized protein</fullName>
    </submittedName>
</protein>
<dbReference type="Proteomes" id="UP000008556">
    <property type="component" value="Chromosome"/>
</dbReference>
<dbReference type="EMBL" id="CP000886">
    <property type="protein sequence ID" value="ABX69669.1"/>
    <property type="molecule type" value="Genomic_DNA"/>
</dbReference>
<evidence type="ECO:0000313" key="1">
    <source>
        <dbReference type="EMBL" id="ABX69669.1"/>
    </source>
</evidence>
<sequence>MSNIPQRVVRESATLSMSLSRMMRKSHYCIICSPPGVVMHNSEKNAER</sequence>
<name>A0A6C6Z7Y7_SALPB</name>
<organism evidence="1 2">
    <name type="scientific">Salmonella paratyphi B (strain ATCC BAA-1250 / SPB7)</name>
    <dbReference type="NCBI Taxonomy" id="1016998"/>
    <lineage>
        <taxon>Bacteria</taxon>
        <taxon>Pseudomonadati</taxon>
        <taxon>Pseudomonadota</taxon>
        <taxon>Gammaproteobacteria</taxon>
        <taxon>Enterobacterales</taxon>
        <taxon>Enterobacteriaceae</taxon>
        <taxon>Salmonella</taxon>
    </lineage>
</organism>
<evidence type="ECO:0000313" key="2">
    <source>
        <dbReference type="Proteomes" id="UP000008556"/>
    </source>
</evidence>
<proteinExistence type="predicted"/>